<dbReference type="STRING" id="227598.APY94_09130"/>
<organism evidence="1 2">
    <name type="scientific">Thermococcus celericrescens</name>
    <dbReference type="NCBI Taxonomy" id="227598"/>
    <lineage>
        <taxon>Archaea</taxon>
        <taxon>Methanobacteriati</taxon>
        <taxon>Methanobacteriota</taxon>
        <taxon>Thermococci</taxon>
        <taxon>Thermococcales</taxon>
        <taxon>Thermococcaceae</taxon>
        <taxon>Thermococcus</taxon>
    </lineage>
</organism>
<protein>
    <submittedName>
        <fullName evidence="1">Uncharacterized protein</fullName>
    </submittedName>
</protein>
<gene>
    <name evidence="1" type="ORF">APY94_09130</name>
</gene>
<proteinExistence type="predicted"/>
<accession>A0A100XX13</accession>
<keyword evidence="2" id="KW-1185">Reference proteome</keyword>
<dbReference type="EMBL" id="LLYW01000031">
    <property type="protein sequence ID" value="KUH32672.1"/>
    <property type="molecule type" value="Genomic_DNA"/>
</dbReference>
<sequence>MLTLAVVAWKLTQDESSNSDYHCSLTSPVKYVPGIQGGHVERYLENGSILIFSEMPGVWPAEGNGTMRIVPWATERGIFPPCAIQKSEVQVTLNGRGSTWHTGMLNWKCENSSEPRCGIISQSSHRDSVPAGEVRIAYYLIPTGEGRWHLWEYLLCGNETDFEKVCGHPPVPKWFNGTCNCSLENVIRATEERIRDAGFREVSEMKPLKGDILLGVSAKLYRRGDEYLYVEFAEVRRMNLARILMLMGDEDIVKAYVKAFTAVEENGPGES</sequence>
<comment type="caution">
    <text evidence="1">The sequence shown here is derived from an EMBL/GenBank/DDBJ whole genome shotgun (WGS) entry which is preliminary data.</text>
</comment>
<reference evidence="1 2" key="1">
    <citation type="submission" date="2015-10" db="EMBL/GenBank/DDBJ databases">
        <title>Draft genome sequence of Thermococcus celericrescens strain DSM 17994.</title>
        <authorList>
            <person name="Hong S.-J."/>
            <person name="Park C.-E."/>
            <person name="Shin J.-H."/>
        </authorList>
    </citation>
    <scope>NUCLEOTIDE SEQUENCE [LARGE SCALE GENOMIC DNA]</scope>
    <source>
        <strain evidence="1 2">DSM 17994</strain>
    </source>
</reference>
<name>A0A100XX13_9EURY</name>
<evidence type="ECO:0000313" key="2">
    <source>
        <dbReference type="Proteomes" id="UP000053462"/>
    </source>
</evidence>
<dbReference type="AlphaFoldDB" id="A0A100XX13"/>
<evidence type="ECO:0000313" key="1">
    <source>
        <dbReference type="EMBL" id="KUH32672.1"/>
    </source>
</evidence>
<dbReference type="Proteomes" id="UP000053462">
    <property type="component" value="Unassembled WGS sequence"/>
</dbReference>